<evidence type="ECO:0000313" key="2">
    <source>
        <dbReference type="EMBL" id="GFG49180.1"/>
    </source>
</evidence>
<reference evidence="3 4" key="1">
    <citation type="submission" date="2017-10" db="EMBL/GenBank/DDBJ databases">
        <title>The new phylogeny of genus Mycobacterium.</title>
        <authorList>
            <person name="Tortoli E."/>
            <person name="Trovato A."/>
            <person name="Cirillo D.M."/>
        </authorList>
    </citation>
    <scope>NUCLEOTIDE SEQUENCE [LARGE SCALE GENOMIC DNA]</scope>
    <source>
        <strain evidence="3 4">CCUG37673</strain>
    </source>
</reference>
<gene>
    <name evidence="3" type="ORF">CQY20_17955</name>
    <name evidence="2" type="ORF">MAGR_06210</name>
</gene>
<keyword evidence="1" id="KW-0472">Membrane</keyword>
<reference evidence="2" key="3">
    <citation type="submission" date="2020-02" db="EMBL/GenBank/DDBJ databases">
        <authorList>
            <person name="Matsumoto Y."/>
            <person name="Motooka D."/>
            <person name="Nakamura S."/>
        </authorList>
    </citation>
    <scope>NUCLEOTIDE SEQUENCE</scope>
    <source>
        <strain evidence="2">JCM 6377</strain>
    </source>
</reference>
<dbReference type="OrthoDB" id="4725455at2"/>
<organism evidence="3 4">
    <name type="scientific">Mycolicibacterium agri</name>
    <name type="common">Mycobacterium agri</name>
    <dbReference type="NCBI Taxonomy" id="36811"/>
    <lineage>
        <taxon>Bacteria</taxon>
        <taxon>Bacillati</taxon>
        <taxon>Actinomycetota</taxon>
        <taxon>Actinomycetes</taxon>
        <taxon>Mycobacteriales</taxon>
        <taxon>Mycobacteriaceae</taxon>
        <taxon>Mycolicibacterium</taxon>
    </lineage>
</organism>
<keyword evidence="1" id="KW-0812">Transmembrane</keyword>
<dbReference type="EMBL" id="BLKS01000001">
    <property type="protein sequence ID" value="GFG49180.1"/>
    <property type="molecule type" value="Genomic_DNA"/>
</dbReference>
<feature type="transmembrane region" description="Helical" evidence="1">
    <location>
        <begin position="38"/>
        <end position="56"/>
    </location>
</feature>
<feature type="transmembrane region" description="Helical" evidence="1">
    <location>
        <begin position="14"/>
        <end position="32"/>
    </location>
</feature>
<evidence type="ECO:0000256" key="1">
    <source>
        <dbReference type="SAM" id="Phobius"/>
    </source>
</evidence>
<dbReference type="Proteomes" id="UP000465302">
    <property type="component" value="Unassembled WGS sequence"/>
</dbReference>
<feature type="transmembrane region" description="Helical" evidence="1">
    <location>
        <begin position="115"/>
        <end position="132"/>
    </location>
</feature>
<dbReference type="EMBL" id="PDCP01000032">
    <property type="protein sequence ID" value="PEG36650.1"/>
    <property type="molecule type" value="Genomic_DNA"/>
</dbReference>
<keyword evidence="1" id="KW-1133">Transmembrane helix</keyword>
<protein>
    <submittedName>
        <fullName evidence="3">Uncharacterized protein</fullName>
    </submittedName>
</protein>
<comment type="caution">
    <text evidence="3">The sequence shown here is derived from an EMBL/GenBank/DDBJ whole genome shotgun (WGS) entry which is preliminary data.</text>
</comment>
<keyword evidence="4" id="KW-1185">Reference proteome</keyword>
<evidence type="ECO:0000313" key="4">
    <source>
        <dbReference type="Proteomes" id="UP000220914"/>
    </source>
</evidence>
<dbReference type="Proteomes" id="UP000220914">
    <property type="component" value="Unassembled WGS sequence"/>
</dbReference>
<accession>A0A2A7MYL7</accession>
<dbReference type="AlphaFoldDB" id="A0A2A7MYL7"/>
<reference evidence="2 5" key="2">
    <citation type="journal article" date="2019" name="Emerg. Microbes Infect.">
        <title>Comprehensive subspecies identification of 175 nontuberculous mycobacteria species based on 7547 genomic profiles.</title>
        <authorList>
            <person name="Matsumoto Y."/>
            <person name="Kinjo T."/>
            <person name="Motooka D."/>
            <person name="Nabeya D."/>
            <person name="Jung N."/>
            <person name="Uechi K."/>
            <person name="Horii T."/>
            <person name="Iida T."/>
            <person name="Fujita J."/>
            <person name="Nakamura S."/>
        </authorList>
    </citation>
    <scope>NUCLEOTIDE SEQUENCE [LARGE SCALE GENOMIC DNA]</scope>
    <source>
        <strain evidence="2 5">JCM 6377</strain>
    </source>
</reference>
<evidence type="ECO:0000313" key="5">
    <source>
        <dbReference type="Proteomes" id="UP000465302"/>
    </source>
</evidence>
<dbReference type="RefSeq" id="WP_097941442.1">
    <property type="nucleotide sequence ID" value="NZ_BLKS01000001.1"/>
</dbReference>
<proteinExistence type="predicted"/>
<evidence type="ECO:0000313" key="3">
    <source>
        <dbReference type="EMBL" id="PEG36650.1"/>
    </source>
</evidence>
<feature type="transmembrane region" description="Helical" evidence="1">
    <location>
        <begin position="138"/>
        <end position="159"/>
    </location>
</feature>
<sequence>MVTVPAFVWRFDPVLRGVLLGLACGGSLGMLAWLDSGFLLVGVIVFVILAIFYGGWMTRRMSRYWPAAANLTGSQREQVARTARTGEEIGEVQLAPALIEYRDGMHAAAADARPLRWLLWFVLVVAVGTALWDTAYGSWGNAIASAIYLILLALEIFWWPRKQQALLVNTDRAAELARQAS</sequence>
<name>A0A2A7MYL7_MYCAG</name>